<reference evidence="1" key="1">
    <citation type="journal article" date="2021" name="Nat. Commun.">
        <title>Genetic determinants of endophytism in the Arabidopsis root mycobiome.</title>
        <authorList>
            <person name="Mesny F."/>
            <person name="Miyauchi S."/>
            <person name="Thiergart T."/>
            <person name="Pickel B."/>
            <person name="Atanasova L."/>
            <person name="Karlsson M."/>
            <person name="Huettel B."/>
            <person name="Barry K.W."/>
            <person name="Haridas S."/>
            <person name="Chen C."/>
            <person name="Bauer D."/>
            <person name="Andreopoulos W."/>
            <person name="Pangilinan J."/>
            <person name="LaButti K."/>
            <person name="Riley R."/>
            <person name="Lipzen A."/>
            <person name="Clum A."/>
            <person name="Drula E."/>
            <person name="Henrissat B."/>
            <person name="Kohler A."/>
            <person name="Grigoriev I.V."/>
            <person name="Martin F.M."/>
            <person name="Hacquard S."/>
        </authorList>
    </citation>
    <scope>NUCLEOTIDE SEQUENCE</scope>
    <source>
        <strain evidence="1">MPI-CAGE-AT-0016</strain>
    </source>
</reference>
<dbReference type="GO" id="GO:0030332">
    <property type="term" value="F:cyclin binding"/>
    <property type="evidence" value="ECO:0007669"/>
    <property type="project" value="TreeGrafter"/>
</dbReference>
<dbReference type="GO" id="GO:0006513">
    <property type="term" value="P:protein monoubiquitination"/>
    <property type="evidence" value="ECO:0007669"/>
    <property type="project" value="TreeGrafter"/>
</dbReference>
<organism evidence="1 2">
    <name type="scientific">Plectosphaerella cucumerina</name>
    <dbReference type="NCBI Taxonomy" id="40658"/>
    <lineage>
        <taxon>Eukaryota</taxon>
        <taxon>Fungi</taxon>
        <taxon>Dikarya</taxon>
        <taxon>Ascomycota</taxon>
        <taxon>Pezizomycotina</taxon>
        <taxon>Sordariomycetes</taxon>
        <taxon>Hypocreomycetidae</taxon>
        <taxon>Glomerellales</taxon>
        <taxon>Plectosphaerellaceae</taxon>
        <taxon>Plectosphaerella</taxon>
    </lineage>
</organism>
<dbReference type="Proteomes" id="UP000813385">
    <property type="component" value="Unassembled WGS sequence"/>
</dbReference>
<dbReference type="PANTHER" id="PTHR31531:SF2">
    <property type="entry name" value="E3 UBIQUITIN-PROTEIN LIGASE E3D"/>
    <property type="match status" value="1"/>
</dbReference>
<dbReference type="EMBL" id="JAGPXD010000004">
    <property type="protein sequence ID" value="KAH7359006.1"/>
    <property type="molecule type" value="Genomic_DNA"/>
</dbReference>
<keyword evidence="2" id="KW-1185">Reference proteome</keyword>
<protein>
    <submittedName>
        <fullName evidence="1">Ubiquitin-conjugating enzyme E2-binding protein</fullName>
    </submittedName>
</protein>
<gene>
    <name evidence="1" type="ORF">B0T11DRAFT_285561</name>
</gene>
<dbReference type="GO" id="GO:0005634">
    <property type="term" value="C:nucleus"/>
    <property type="evidence" value="ECO:0007669"/>
    <property type="project" value="TreeGrafter"/>
</dbReference>
<accession>A0A8K0TA12</accession>
<dbReference type="OrthoDB" id="66510at2759"/>
<evidence type="ECO:0000313" key="1">
    <source>
        <dbReference type="EMBL" id="KAH7359006.1"/>
    </source>
</evidence>
<dbReference type="AlphaFoldDB" id="A0A8K0TA12"/>
<dbReference type="GO" id="GO:0043161">
    <property type="term" value="P:proteasome-mediated ubiquitin-dependent protein catabolic process"/>
    <property type="evidence" value="ECO:0007669"/>
    <property type="project" value="TreeGrafter"/>
</dbReference>
<dbReference type="GO" id="GO:0031624">
    <property type="term" value="F:ubiquitin conjugating enzyme binding"/>
    <property type="evidence" value="ECO:0007669"/>
    <property type="project" value="TreeGrafter"/>
</dbReference>
<dbReference type="Pfam" id="PF09814">
    <property type="entry name" value="HECT_2"/>
    <property type="match status" value="1"/>
</dbReference>
<dbReference type="GO" id="GO:0000151">
    <property type="term" value="C:ubiquitin ligase complex"/>
    <property type="evidence" value="ECO:0007669"/>
    <property type="project" value="TreeGrafter"/>
</dbReference>
<proteinExistence type="predicted"/>
<dbReference type="PANTHER" id="PTHR31531">
    <property type="entry name" value="E3 UBIQUITIN-PROTEIN LIGASE E3D FAMILY MEMBER"/>
    <property type="match status" value="1"/>
</dbReference>
<name>A0A8K0TA12_9PEZI</name>
<sequence length="425" mass="45483">MPTPGDSVSLYAELLPNIRQVSLVATLSSPRDGTTVAQVSGDGTRIQVRHRSAVEELTLPGQVSSPSLLPIQVKAGDPSTLSWRLPVTSSSLGGREGLDPVVPWTASDIKPGSAVTCRQCSRAIVPDGVVGVWKDLPSENWAEMMDFWHCHKPNDEGHGHSHSHDHSHAQERPLTQEHLAQRAYGANSSIAAQKSVGFVDLTSFLFSEDDCSGLRFSVGDGGESHTSTSAALEVYGADSPSPRMLYVHCSGCTSHLGFFNTSIASVVLFKWQVACQTVSLRLEPTSSDCLAASLLATLARSGSSKSVVIPTVPILPGPGALAADQSSTAASSPLYIWILNGNMAYSTSARRGSPRPALKLLYRRISQQEADKFLESFSSDVQEVNFPIEAIEAAARSLDESGLHLPPAERTFKEWQVGLLGKWVG</sequence>
<comment type="caution">
    <text evidence="1">The sequence shown here is derived from an EMBL/GenBank/DDBJ whole genome shotgun (WGS) entry which is preliminary data.</text>
</comment>
<evidence type="ECO:0000313" key="2">
    <source>
        <dbReference type="Proteomes" id="UP000813385"/>
    </source>
</evidence>
<dbReference type="InterPro" id="IPR019193">
    <property type="entry name" value="UBQ-conj_enz_E2-bd_prot"/>
</dbReference>
<dbReference type="GO" id="GO:0005829">
    <property type="term" value="C:cytosol"/>
    <property type="evidence" value="ECO:0007669"/>
    <property type="project" value="TreeGrafter"/>
</dbReference>
<dbReference type="GO" id="GO:0061630">
    <property type="term" value="F:ubiquitin protein ligase activity"/>
    <property type="evidence" value="ECO:0007669"/>
    <property type="project" value="TreeGrafter"/>
</dbReference>
<dbReference type="GO" id="GO:0000209">
    <property type="term" value="P:protein polyubiquitination"/>
    <property type="evidence" value="ECO:0007669"/>
    <property type="project" value="TreeGrafter"/>
</dbReference>
<dbReference type="GO" id="GO:0051865">
    <property type="term" value="P:protein autoubiquitination"/>
    <property type="evidence" value="ECO:0007669"/>
    <property type="project" value="TreeGrafter"/>
</dbReference>